<dbReference type="Proteomes" id="UP001157502">
    <property type="component" value="Chromosome 11"/>
</dbReference>
<name>A0ACC2GNB2_DALPE</name>
<accession>A0ACC2GNB2</accession>
<organism evidence="1 2">
    <name type="scientific">Dallia pectoralis</name>
    <name type="common">Alaska blackfish</name>
    <dbReference type="NCBI Taxonomy" id="75939"/>
    <lineage>
        <taxon>Eukaryota</taxon>
        <taxon>Metazoa</taxon>
        <taxon>Chordata</taxon>
        <taxon>Craniata</taxon>
        <taxon>Vertebrata</taxon>
        <taxon>Euteleostomi</taxon>
        <taxon>Actinopterygii</taxon>
        <taxon>Neopterygii</taxon>
        <taxon>Teleostei</taxon>
        <taxon>Protacanthopterygii</taxon>
        <taxon>Esociformes</taxon>
        <taxon>Umbridae</taxon>
        <taxon>Dallia</taxon>
    </lineage>
</organism>
<evidence type="ECO:0000313" key="2">
    <source>
        <dbReference type="Proteomes" id="UP001157502"/>
    </source>
</evidence>
<evidence type="ECO:0000313" key="1">
    <source>
        <dbReference type="EMBL" id="KAJ8005146.1"/>
    </source>
</evidence>
<protein>
    <submittedName>
        <fullName evidence="1">Uncharacterized protein</fullName>
    </submittedName>
</protein>
<gene>
    <name evidence="1" type="ORF">DPEC_G00143620</name>
</gene>
<reference evidence="1" key="1">
    <citation type="submission" date="2021-05" db="EMBL/GenBank/DDBJ databases">
        <authorList>
            <person name="Pan Q."/>
            <person name="Jouanno E."/>
            <person name="Zahm M."/>
            <person name="Klopp C."/>
            <person name="Cabau C."/>
            <person name="Louis A."/>
            <person name="Berthelot C."/>
            <person name="Parey E."/>
            <person name="Roest Crollius H."/>
            <person name="Montfort J."/>
            <person name="Robinson-Rechavi M."/>
            <person name="Bouchez O."/>
            <person name="Lampietro C."/>
            <person name="Lopez Roques C."/>
            <person name="Donnadieu C."/>
            <person name="Postlethwait J."/>
            <person name="Bobe J."/>
            <person name="Dillon D."/>
            <person name="Chandos A."/>
            <person name="von Hippel F."/>
            <person name="Guiguen Y."/>
        </authorList>
    </citation>
    <scope>NUCLEOTIDE SEQUENCE</scope>
    <source>
        <strain evidence="1">YG-Jan2019</strain>
    </source>
</reference>
<comment type="caution">
    <text evidence="1">The sequence shown here is derived from an EMBL/GenBank/DDBJ whole genome shotgun (WGS) entry which is preliminary data.</text>
</comment>
<sequence length="742" mass="84440">MTGLSLIRNKGLTVFFPIKPFQIKSPYERMATSLTRSAPGELNHWWCQLRFRLQNRKGLDMNLDETFLLQSKQINDIPLFFAAKENSSGCIKKLLDCASTNIFERGAVGETALHVAVLYDNIEAAVALMEGAPELINEPMTSDLFHGMTPLHVAVVNQNIDLVRHMIARGADVTTPRVTGLYFRKRPGGQLYYGEHILSFAACVGNKDIIALVINAGASTRAQDSIGNTVLHILILQHNKAMACQAMDWLLSRDLKTDHAVPLDMVPNFNGLTPIKMAAKKGNLVAFQHLVNRRRLLQWHMGPLSSSLYDLEEIDSWADKLSVLELIVGSQRREARRILEVTPVKQLVSLKWNRYGKHYFRFLLVLYLLYIGIFTLCCMNRPLKDAPENYTVSDRDRTIRVQKTLAESYVTYDDKLRMVGEIISVLGAVVILLLEIPDMLRVGAKKYFGQTALGGPFHVILIGFACLVVLLCVFRVCEVQRETDLMAICLVLAWSNVLFFARGFQMLGPYVIMIQKIIFGDLTKFMWLSFIMLIGFSTSLWMVYMTQEPGSLPSYYSFPVTLFSLFELSVGLIDLPVDHTIITPPVVHVLHCTFSVVSYLLLINVLIAMMSDTQWRVAQERDELWRTQVVATTLMLERRLPRCLWPRLGVCGLLYGLGERWYLRVEDRNDVTLQKMSRYIQAFSKDDDQSKEGGQTEDRDASKGSLDDNRKSVVHWQMIRHSVLSVDLEPEEPEDDQEIRYV</sequence>
<dbReference type="EMBL" id="CM055738">
    <property type="protein sequence ID" value="KAJ8005146.1"/>
    <property type="molecule type" value="Genomic_DNA"/>
</dbReference>
<keyword evidence="2" id="KW-1185">Reference proteome</keyword>
<proteinExistence type="predicted"/>